<reference evidence="1 2" key="1">
    <citation type="journal article" date="2022" name="Plant J.">
        <title>Chromosome-level genome of Camellia lanceoleosa provides a valuable resource for understanding genome evolution and self-incompatibility.</title>
        <authorList>
            <person name="Gong W."/>
            <person name="Xiao S."/>
            <person name="Wang L."/>
            <person name="Liao Z."/>
            <person name="Chang Y."/>
            <person name="Mo W."/>
            <person name="Hu G."/>
            <person name="Li W."/>
            <person name="Zhao G."/>
            <person name="Zhu H."/>
            <person name="Hu X."/>
            <person name="Ji K."/>
            <person name="Xiang X."/>
            <person name="Song Q."/>
            <person name="Yuan D."/>
            <person name="Jin S."/>
            <person name="Zhang L."/>
        </authorList>
    </citation>
    <scope>NUCLEOTIDE SEQUENCE [LARGE SCALE GENOMIC DNA]</scope>
    <source>
        <strain evidence="1">SQ_2022a</strain>
    </source>
</reference>
<dbReference type="EMBL" id="CM045758">
    <property type="protein sequence ID" value="KAI8030483.1"/>
    <property type="molecule type" value="Genomic_DNA"/>
</dbReference>
<evidence type="ECO:0000313" key="1">
    <source>
        <dbReference type="EMBL" id="KAI8030483.1"/>
    </source>
</evidence>
<comment type="caution">
    <text evidence="1">The sequence shown here is derived from an EMBL/GenBank/DDBJ whole genome shotgun (WGS) entry which is preliminary data.</text>
</comment>
<organism evidence="1 2">
    <name type="scientific">Camellia lanceoleosa</name>
    <dbReference type="NCBI Taxonomy" id="1840588"/>
    <lineage>
        <taxon>Eukaryota</taxon>
        <taxon>Viridiplantae</taxon>
        <taxon>Streptophyta</taxon>
        <taxon>Embryophyta</taxon>
        <taxon>Tracheophyta</taxon>
        <taxon>Spermatophyta</taxon>
        <taxon>Magnoliopsida</taxon>
        <taxon>eudicotyledons</taxon>
        <taxon>Gunneridae</taxon>
        <taxon>Pentapetalae</taxon>
        <taxon>asterids</taxon>
        <taxon>Ericales</taxon>
        <taxon>Theaceae</taxon>
        <taxon>Camellia</taxon>
    </lineage>
</organism>
<name>A0ACC0IYG6_9ERIC</name>
<dbReference type="Proteomes" id="UP001060215">
    <property type="component" value="Chromosome 1"/>
</dbReference>
<keyword evidence="2" id="KW-1185">Reference proteome</keyword>
<accession>A0ACC0IYG6</accession>
<evidence type="ECO:0000313" key="2">
    <source>
        <dbReference type="Proteomes" id="UP001060215"/>
    </source>
</evidence>
<gene>
    <name evidence="1" type="ORF">LOK49_LG01G02118</name>
</gene>
<protein>
    <submittedName>
        <fullName evidence="1">Uncharacterized protein</fullName>
    </submittedName>
</protein>
<proteinExistence type="predicted"/>
<sequence length="32" mass="3672">MFCFVPLWANCTSHEPTVYGSLRSFMGQLYVS</sequence>